<evidence type="ECO:0000313" key="7">
    <source>
        <dbReference type="EMBL" id="ETN96371.1"/>
    </source>
</evidence>
<comment type="caution">
    <text evidence="7">The sequence shown here is derived from an EMBL/GenBank/DDBJ whole genome shotgun (WGS) entry which is preliminary data.</text>
</comment>
<accession>W2USC4</accession>
<dbReference type="InterPro" id="IPR027304">
    <property type="entry name" value="Trigger_fact/SurA_dom_sf"/>
</dbReference>
<keyword evidence="3" id="KW-0732">Signal</keyword>
<evidence type="ECO:0000256" key="3">
    <source>
        <dbReference type="ARBA" id="ARBA00022729"/>
    </source>
</evidence>
<dbReference type="EMBL" id="AYXY01000010">
    <property type="protein sequence ID" value="ETN96371.1"/>
    <property type="molecule type" value="Genomic_DNA"/>
</dbReference>
<evidence type="ECO:0000256" key="1">
    <source>
        <dbReference type="ARBA" id="ARBA00000971"/>
    </source>
</evidence>
<reference evidence="7 8" key="2">
    <citation type="journal article" date="2016" name="Genome Announc.">
        <title>Draft Genome Sequence of Zhouia amylolytica AD3, Isolated from Tidal Flat Sediment.</title>
        <authorList>
            <person name="Jia B."/>
            <person name="Jin H.M."/>
            <person name="Lee H.J."/>
            <person name="Jeon C.O."/>
        </authorList>
    </citation>
    <scope>NUCLEOTIDE SEQUENCE [LARGE SCALE GENOMIC DNA]</scope>
    <source>
        <strain evidence="7 8">AD3</strain>
    </source>
</reference>
<name>W2USC4_9FLAO</name>
<dbReference type="AlphaFoldDB" id="W2USC4"/>
<dbReference type="RefSeq" id="WP_038262495.1">
    <property type="nucleotide sequence ID" value="NZ_AYXY01000010.1"/>
</dbReference>
<evidence type="ECO:0000256" key="4">
    <source>
        <dbReference type="ARBA" id="ARBA00023110"/>
    </source>
</evidence>
<keyword evidence="8" id="KW-1185">Reference proteome</keyword>
<feature type="domain" description="PpiC" evidence="6">
    <location>
        <begin position="115"/>
        <end position="240"/>
    </location>
</feature>
<evidence type="ECO:0000313" key="8">
    <source>
        <dbReference type="Proteomes" id="UP000018850"/>
    </source>
</evidence>
<organism evidence="7 8">
    <name type="scientific">Zhouia amylolytica AD3</name>
    <dbReference type="NCBI Taxonomy" id="1286632"/>
    <lineage>
        <taxon>Bacteria</taxon>
        <taxon>Pseudomonadati</taxon>
        <taxon>Bacteroidota</taxon>
        <taxon>Flavobacteriia</taxon>
        <taxon>Flavobacteriales</taxon>
        <taxon>Flavobacteriaceae</taxon>
        <taxon>Zhouia</taxon>
    </lineage>
</organism>
<comment type="catalytic activity">
    <reaction evidence="1">
        <text>[protein]-peptidylproline (omega=180) = [protein]-peptidylproline (omega=0)</text>
        <dbReference type="Rhea" id="RHEA:16237"/>
        <dbReference type="Rhea" id="RHEA-COMP:10747"/>
        <dbReference type="Rhea" id="RHEA-COMP:10748"/>
        <dbReference type="ChEBI" id="CHEBI:83833"/>
        <dbReference type="ChEBI" id="CHEBI:83834"/>
        <dbReference type="EC" id="5.2.1.8"/>
    </reaction>
</comment>
<evidence type="ECO:0000256" key="2">
    <source>
        <dbReference type="ARBA" id="ARBA00013194"/>
    </source>
</evidence>
<dbReference type="EC" id="5.2.1.8" evidence="2"/>
<reference evidence="8" key="1">
    <citation type="submission" date="2013-11" db="EMBL/GenBank/DDBJ databases">
        <title>Draft genome sequence from a member of Zhouia, isolated tidal flat.</title>
        <authorList>
            <person name="Jin H."/>
            <person name="Jeon C.O."/>
        </authorList>
    </citation>
    <scope>NUCLEOTIDE SEQUENCE [LARGE SCALE GENOMIC DNA]</scope>
    <source>
        <strain evidence="8">AD3</strain>
    </source>
</reference>
<dbReference type="Pfam" id="PF13145">
    <property type="entry name" value="Rotamase_2"/>
    <property type="match status" value="1"/>
</dbReference>
<dbReference type="PANTHER" id="PTHR47245:SF1">
    <property type="entry name" value="FOLDASE PROTEIN PRSA"/>
    <property type="match status" value="1"/>
</dbReference>
<dbReference type="SUPFAM" id="SSF109998">
    <property type="entry name" value="Triger factor/SurA peptide-binding domain-like"/>
    <property type="match status" value="1"/>
</dbReference>
<evidence type="ECO:0000259" key="6">
    <source>
        <dbReference type="Pfam" id="PF13145"/>
    </source>
</evidence>
<keyword evidence="4" id="KW-0697">Rotamase</keyword>
<evidence type="ECO:0000256" key="5">
    <source>
        <dbReference type="ARBA" id="ARBA00023235"/>
    </source>
</evidence>
<dbReference type="PANTHER" id="PTHR47245">
    <property type="entry name" value="PEPTIDYLPROLYL ISOMERASE"/>
    <property type="match status" value="1"/>
</dbReference>
<gene>
    <name evidence="7" type="ORF">P278_07150</name>
</gene>
<dbReference type="GO" id="GO:0003755">
    <property type="term" value="F:peptidyl-prolyl cis-trans isomerase activity"/>
    <property type="evidence" value="ECO:0007669"/>
    <property type="project" value="UniProtKB-KW"/>
</dbReference>
<dbReference type="PATRIC" id="fig|1286632.3.peg.713"/>
<sequence length="286" mass="33887">MKNILKEPLVHFLLLGFLIFGYHYFKNKDSKLEENSIIIDNTEYDYLLNLWKKQWQREPNEQEIKAFLDQHLRQEVFYKEALMMNLDHNDIIVKRRLAQKMEAVANDLNALIKAPTDDDLKAFYNENTDLFKLPPAYTFRQVLFLNDEKNLDNEIKVVKKHLNRGQDIPNNRKTKLSIPNTWTNKEATDIYKTFGDYFTTVLDSLPTNTWVGPIPSGFGQHLVRLSKKELSQIAKFEDIKSYVEKEYQYQTELAMQNKVFEDLMKKYKIKLTSDKIPSDIKKSYQN</sequence>
<dbReference type="Proteomes" id="UP000018850">
    <property type="component" value="Unassembled WGS sequence"/>
</dbReference>
<dbReference type="InterPro" id="IPR000297">
    <property type="entry name" value="PPIase_PpiC"/>
</dbReference>
<keyword evidence="5" id="KW-0413">Isomerase</keyword>
<proteinExistence type="predicted"/>
<dbReference type="InterPro" id="IPR050245">
    <property type="entry name" value="PrsA_foldase"/>
</dbReference>
<dbReference type="eggNOG" id="COG0760">
    <property type="taxonomic scope" value="Bacteria"/>
</dbReference>
<protein>
    <recommendedName>
        <fullName evidence="2">peptidylprolyl isomerase</fullName>
        <ecNumber evidence="2">5.2.1.8</ecNumber>
    </recommendedName>
</protein>